<evidence type="ECO:0000256" key="1">
    <source>
        <dbReference type="SAM" id="MobiDB-lite"/>
    </source>
</evidence>
<feature type="compositionally biased region" description="Low complexity" evidence="1">
    <location>
        <begin position="601"/>
        <end position="611"/>
    </location>
</feature>
<dbReference type="AlphaFoldDB" id="A0AAP0D5C8"/>
<accession>A0AAP0D5C8</accession>
<organism evidence="3 4">
    <name type="scientific">Deinandra increscens subsp. villosa</name>
    <dbReference type="NCBI Taxonomy" id="3103831"/>
    <lineage>
        <taxon>Eukaryota</taxon>
        <taxon>Viridiplantae</taxon>
        <taxon>Streptophyta</taxon>
        <taxon>Embryophyta</taxon>
        <taxon>Tracheophyta</taxon>
        <taxon>Spermatophyta</taxon>
        <taxon>Magnoliopsida</taxon>
        <taxon>eudicotyledons</taxon>
        <taxon>Gunneridae</taxon>
        <taxon>Pentapetalae</taxon>
        <taxon>asterids</taxon>
        <taxon>campanulids</taxon>
        <taxon>Asterales</taxon>
        <taxon>Asteraceae</taxon>
        <taxon>Asteroideae</taxon>
        <taxon>Heliantheae alliance</taxon>
        <taxon>Madieae</taxon>
        <taxon>Madiinae</taxon>
        <taxon>Deinandra</taxon>
    </lineage>
</organism>
<proteinExistence type="predicted"/>
<dbReference type="SUPFAM" id="SSF50249">
    <property type="entry name" value="Nucleic acid-binding proteins"/>
    <property type="match status" value="1"/>
</dbReference>
<dbReference type="InterPro" id="IPR013955">
    <property type="entry name" value="Rep_factor-A_C"/>
</dbReference>
<dbReference type="PANTHER" id="PTHR47165:SF4">
    <property type="entry name" value="OS03G0429900 PROTEIN"/>
    <property type="match status" value="1"/>
</dbReference>
<gene>
    <name evidence="3" type="ORF">SSX86_016386</name>
</gene>
<feature type="region of interest" description="Disordered" evidence="1">
    <location>
        <begin position="556"/>
        <end position="614"/>
    </location>
</feature>
<dbReference type="InterPro" id="IPR012340">
    <property type="entry name" value="NA-bd_OB-fold"/>
</dbReference>
<evidence type="ECO:0000313" key="3">
    <source>
        <dbReference type="EMBL" id="KAK9065003.1"/>
    </source>
</evidence>
<evidence type="ECO:0000259" key="2">
    <source>
        <dbReference type="Pfam" id="PF08646"/>
    </source>
</evidence>
<dbReference type="Proteomes" id="UP001408789">
    <property type="component" value="Unassembled WGS sequence"/>
</dbReference>
<comment type="caution">
    <text evidence="3">The sequence shown here is derived from an EMBL/GenBank/DDBJ whole genome shotgun (WGS) entry which is preliminary data.</text>
</comment>
<reference evidence="3 4" key="1">
    <citation type="submission" date="2024-04" db="EMBL/GenBank/DDBJ databases">
        <title>The reference genome of an endangered Asteraceae, Deinandra increscens subsp. villosa, native to the Central Coast of California.</title>
        <authorList>
            <person name="Guilliams M."/>
            <person name="Hasenstab-Lehman K."/>
            <person name="Meyer R."/>
            <person name="Mcevoy S."/>
        </authorList>
    </citation>
    <scope>NUCLEOTIDE SEQUENCE [LARGE SCALE GENOMIC DNA]</scope>
    <source>
        <tissue evidence="3">Leaf</tissue>
    </source>
</reference>
<sequence length="638" mass="70679">MADANVGAQPPKLTFIEKPSESGRRTMASLLTEDPTTLAAHVYTCEAYLTALEESRMWYYTACPNCNKKITGAVDGYTFIPCAQRETKYMYWVTGTLIDQTGSAIVAMFGEAIASMVGISCHDMIHERSCNDAKKMPQLLLSIKDVTKIYQLEKGSNDEDGLRFAVNKVFDATSRLPLATKTLPYETLCWVLPKDPRANNPLPQGQGGSWCFLLGDAIQAMFHRDEAIHLEQKLGIMRCYTLTGYTCTFAPAFNRVAPHTAALDIDRNLEAVPLADDFTLPWKYFNFLPSDQLTNRLLNNKHLTDYIGKVNDLELADIEGSGTVLRVTLQAPGNDIKSCPHLGGLRLQSTAGTRVFVNPGLPIAKDMAKAFRAERNGAPVNRLTLCTVYEQYPNARVPTTDIASLYCVDQVGLKDVTYMVACTITAFSEIEPWYSVLCMACLCSLYQEGMVYSYKEHGDLVTVFDEGMLGMIGLRCYDMISIKGFVDAKVLPDPIRVLIGKQWAFVVKKSERRSDSLLRFVSNDVRPMGIATLNRGDLCLTDCIFRNARGDLSSLQGTSKHAASVDMDSQAQRDSAMDTTEHDTTMDTTGNVGMSKEDEAAAASDPEAATKSAHEAHRYWRKAWLDLQKKKKTDGSDV</sequence>
<protein>
    <recommendedName>
        <fullName evidence="2">Replication factor A C-terminal domain-containing protein</fullName>
    </recommendedName>
</protein>
<keyword evidence="4" id="KW-1185">Reference proteome</keyword>
<name>A0AAP0D5C8_9ASTR</name>
<feature type="compositionally biased region" description="Polar residues" evidence="1">
    <location>
        <begin position="556"/>
        <end position="573"/>
    </location>
</feature>
<feature type="compositionally biased region" description="Basic and acidic residues" evidence="1">
    <location>
        <begin position="575"/>
        <end position="585"/>
    </location>
</feature>
<dbReference type="EMBL" id="JBCNJP010000017">
    <property type="protein sequence ID" value="KAK9065003.1"/>
    <property type="molecule type" value="Genomic_DNA"/>
</dbReference>
<dbReference type="PANTHER" id="PTHR47165">
    <property type="entry name" value="OS03G0429900 PROTEIN"/>
    <property type="match status" value="1"/>
</dbReference>
<dbReference type="Pfam" id="PF08646">
    <property type="entry name" value="Rep_fac-A_C"/>
    <property type="match status" value="1"/>
</dbReference>
<feature type="domain" description="Replication factor A C-terminal" evidence="2">
    <location>
        <begin position="43"/>
        <end position="165"/>
    </location>
</feature>
<dbReference type="Gene3D" id="2.40.50.140">
    <property type="entry name" value="Nucleic acid-binding proteins"/>
    <property type="match status" value="1"/>
</dbReference>
<evidence type="ECO:0000313" key="4">
    <source>
        <dbReference type="Proteomes" id="UP001408789"/>
    </source>
</evidence>